<name>A0A2P2NYV9_RHIMU</name>
<dbReference type="AlphaFoldDB" id="A0A2P2NYV9"/>
<evidence type="ECO:0000256" key="1">
    <source>
        <dbReference type="SAM" id="Phobius"/>
    </source>
</evidence>
<sequence>MPLAMNPSPTAATVAERKVVQPSTTFLLAFTTVFPIPSPTNISFVFFLSTSTFSK</sequence>
<proteinExistence type="predicted"/>
<accession>A0A2P2NYV9</accession>
<evidence type="ECO:0000313" key="2">
    <source>
        <dbReference type="EMBL" id="MBX47665.1"/>
    </source>
</evidence>
<keyword evidence="1" id="KW-0472">Membrane</keyword>
<keyword evidence="1" id="KW-1133">Transmembrane helix</keyword>
<protein>
    <submittedName>
        <fullName evidence="2">Uncharacterized protein</fullName>
    </submittedName>
</protein>
<feature type="transmembrane region" description="Helical" evidence="1">
    <location>
        <begin position="26"/>
        <end position="48"/>
    </location>
</feature>
<dbReference type="EMBL" id="GGEC01067181">
    <property type="protein sequence ID" value="MBX47665.1"/>
    <property type="molecule type" value="Transcribed_RNA"/>
</dbReference>
<organism evidence="2">
    <name type="scientific">Rhizophora mucronata</name>
    <name type="common">Asiatic mangrove</name>
    <dbReference type="NCBI Taxonomy" id="61149"/>
    <lineage>
        <taxon>Eukaryota</taxon>
        <taxon>Viridiplantae</taxon>
        <taxon>Streptophyta</taxon>
        <taxon>Embryophyta</taxon>
        <taxon>Tracheophyta</taxon>
        <taxon>Spermatophyta</taxon>
        <taxon>Magnoliopsida</taxon>
        <taxon>eudicotyledons</taxon>
        <taxon>Gunneridae</taxon>
        <taxon>Pentapetalae</taxon>
        <taxon>rosids</taxon>
        <taxon>fabids</taxon>
        <taxon>Malpighiales</taxon>
        <taxon>Rhizophoraceae</taxon>
        <taxon>Rhizophora</taxon>
    </lineage>
</organism>
<reference evidence="2" key="1">
    <citation type="submission" date="2018-02" db="EMBL/GenBank/DDBJ databases">
        <title>Rhizophora mucronata_Transcriptome.</title>
        <authorList>
            <person name="Meera S.P."/>
            <person name="Sreeshan A."/>
            <person name="Augustine A."/>
        </authorList>
    </citation>
    <scope>NUCLEOTIDE SEQUENCE</scope>
    <source>
        <tissue evidence="2">Leaf</tissue>
    </source>
</reference>
<keyword evidence="1" id="KW-0812">Transmembrane</keyword>